<dbReference type="InterPro" id="IPR018154">
    <property type="entry name" value="TLV/ENV_coat_polyprotein"/>
</dbReference>
<dbReference type="AlphaFoldDB" id="A0A8C9MGC2"/>
<keyword evidence="4" id="KW-1185">Reference proteome</keyword>
<sequence>MPQLKKIIELSGVCSSPLSQSCGIKLMKAVSFFLQDWICSRPSNPYACTLEEGEMPWQHPGLLEPKNNDQPSDSPTAPEGPVQAKMKRQRYLCIILLLGFVGTADAEHYPHQPFKWVLRHLSGDKAIQEAVVPGSPSFKFKLRDIFPSQMGFPNFGESSLYQTYWCPASNPSKSYCNYPGYGYCGYWGCETIVTSDRWQPQQPDTFLQVNYAPSGCREPRFAMDGLIYTPRDGKRHTCTSYNMTILQPTHKSWATGKVWSVFVRAFRDHWVNVQIIRLPQVTPISLGPNPILAENRAGKRTTVTVKPTHGTHAPNSTSIPLVLSMPKPASYDPFFNMLNATFLSLNQSNPDLTESCWLCYDSKPPFYEGVALNVSFNYSTLQDPPQCRWDTPRRGITLSQITGRGKCLGNATVARQKGIVCDEFTQPQSSDKWAIPSGPGMWVCQQSGVSPCVYLDNFNFSVDFCVQVLIVPRVLYHREEEMYLLSDEPHQLHKREVVTSTTFAELLGLGAADMGASVSALRTQHQGLSQLQATVDEDLQKIEESISLLEKSLSSPSEVILQNRQGLDPLLMQQGGLCVALREECCFYADHTGVVRDSMAELRERLASRKKERESQQGWFESWFSQSPWLTTLISILIGPCIMIILALIFGPCILNKLVLFVRNCLDSTSC</sequence>
<feature type="region of interest" description="Disordered" evidence="1">
    <location>
        <begin position="58"/>
        <end position="83"/>
    </location>
</feature>
<protein>
    <recommendedName>
        <fullName evidence="5">Envelope protein</fullName>
    </recommendedName>
</protein>
<dbReference type="SUPFAM" id="SSF58069">
    <property type="entry name" value="Virus ectodomain"/>
    <property type="match status" value="1"/>
</dbReference>
<proteinExistence type="predicted"/>
<dbReference type="Ensembl" id="ENSSCAT00000003577.1">
    <property type="protein sequence ID" value="ENSSCAP00000003037.1"/>
    <property type="gene ID" value="ENSSCAG00000002621.1"/>
</dbReference>
<dbReference type="Pfam" id="PF00429">
    <property type="entry name" value="TLV_coat"/>
    <property type="match status" value="1"/>
</dbReference>
<dbReference type="GeneTree" id="ENSGT00690000102286"/>
<dbReference type="Gene3D" id="1.10.287.210">
    <property type="match status" value="1"/>
</dbReference>
<dbReference type="Proteomes" id="UP000694409">
    <property type="component" value="Unassembled WGS sequence"/>
</dbReference>
<reference evidence="3" key="2">
    <citation type="submission" date="2025-09" db="UniProtKB">
        <authorList>
            <consortium name="Ensembl"/>
        </authorList>
    </citation>
    <scope>IDENTIFICATION</scope>
</reference>
<dbReference type="PANTHER" id="PTHR10424:SF82">
    <property type="entry name" value="ENVELOPE GLYCOPROTEIN-RELATED"/>
    <property type="match status" value="1"/>
</dbReference>
<dbReference type="OMA" id="IANRKHE"/>
<evidence type="ECO:0000313" key="4">
    <source>
        <dbReference type="Proteomes" id="UP000694409"/>
    </source>
</evidence>
<keyword evidence="2" id="KW-0812">Transmembrane</keyword>
<dbReference type="InterPro" id="IPR008981">
    <property type="entry name" value="FMuLV_rcpt-bd"/>
</dbReference>
<dbReference type="Gene3D" id="3.90.310.10">
    <property type="entry name" value="ENV polyprotein, receptor-binding domain"/>
    <property type="match status" value="1"/>
</dbReference>
<dbReference type="CDD" id="cd09851">
    <property type="entry name" value="HTLV-1-like_HR1-HR2"/>
    <property type="match status" value="1"/>
</dbReference>
<keyword evidence="2" id="KW-1133">Transmembrane helix</keyword>
<evidence type="ECO:0000256" key="2">
    <source>
        <dbReference type="SAM" id="Phobius"/>
    </source>
</evidence>
<evidence type="ECO:0000256" key="1">
    <source>
        <dbReference type="SAM" id="MobiDB-lite"/>
    </source>
</evidence>
<organism evidence="3 4">
    <name type="scientific">Serinus canaria</name>
    <name type="common">Island canary</name>
    <name type="synonym">Fringilla canaria</name>
    <dbReference type="NCBI Taxonomy" id="9135"/>
    <lineage>
        <taxon>Eukaryota</taxon>
        <taxon>Metazoa</taxon>
        <taxon>Chordata</taxon>
        <taxon>Craniata</taxon>
        <taxon>Vertebrata</taxon>
        <taxon>Euteleostomi</taxon>
        <taxon>Archelosauria</taxon>
        <taxon>Archosauria</taxon>
        <taxon>Dinosauria</taxon>
        <taxon>Saurischia</taxon>
        <taxon>Theropoda</taxon>
        <taxon>Coelurosauria</taxon>
        <taxon>Aves</taxon>
        <taxon>Neognathae</taxon>
        <taxon>Neoaves</taxon>
        <taxon>Telluraves</taxon>
        <taxon>Australaves</taxon>
        <taxon>Passeriformes</taxon>
        <taxon>Passeroidea</taxon>
        <taxon>Fringillidae</taxon>
        <taxon>Carduelinae</taxon>
        <taxon>Serinus</taxon>
    </lineage>
</organism>
<evidence type="ECO:0008006" key="5">
    <source>
        <dbReference type="Google" id="ProtNLM"/>
    </source>
</evidence>
<accession>A0A8C9MGC2</accession>
<evidence type="ECO:0000313" key="3">
    <source>
        <dbReference type="Ensembl" id="ENSSCAP00000003037.1"/>
    </source>
</evidence>
<dbReference type="PROSITE" id="PS51257">
    <property type="entry name" value="PROKAR_LIPOPROTEIN"/>
    <property type="match status" value="1"/>
</dbReference>
<reference evidence="3" key="1">
    <citation type="submission" date="2025-08" db="UniProtKB">
        <authorList>
            <consortium name="Ensembl"/>
        </authorList>
    </citation>
    <scope>IDENTIFICATION</scope>
</reference>
<dbReference type="SUPFAM" id="SSF49830">
    <property type="entry name" value="ENV polyprotein, receptor-binding domain"/>
    <property type="match status" value="1"/>
</dbReference>
<name>A0A8C9MGC2_SERCA</name>
<keyword evidence="2" id="KW-0472">Membrane</keyword>
<feature type="transmembrane region" description="Helical" evidence="2">
    <location>
        <begin position="629"/>
        <end position="655"/>
    </location>
</feature>
<dbReference type="PANTHER" id="PTHR10424">
    <property type="entry name" value="VIRAL ENVELOPE PROTEIN"/>
    <property type="match status" value="1"/>
</dbReference>